<protein>
    <submittedName>
        <fullName evidence="2">Uncharacterized protein</fullName>
    </submittedName>
</protein>
<keyword evidence="3" id="KW-1185">Reference proteome</keyword>
<evidence type="ECO:0000313" key="3">
    <source>
        <dbReference type="Proteomes" id="UP001055117"/>
    </source>
</evidence>
<evidence type="ECO:0000313" key="2">
    <source>
        <dbReference type="EMBL" id="GJD47281.1"/>
    </source>
</evidence>
<reference evidence="2 3" key="1">
    <citation type="journal article" date="2021" name="Front. Microbiol.">
        <title>Comprehensive Comparative Genomics and Phenotyping of Methylobacterium Species.</title>
        <authorList>
            <person name="Alessa O."/>
            <person name="Ogura Y."/>
            <person name="Fujitani Y."/>
            <person name="Takami H."/>
            <person name="Hayashi T."/>
            <person name="Sahin N."/>
            <person name="Tani A."/>
        </authorList>
    </citation>
    <scope>NUCLEOTIDE SEQUENCE [LARGE SCALE GENOMIC DNA]</scope>
    <source>
        <strain evidence="2 3">DSM 23679</strain>
    </source>
</reference>
<dbReference type="Proteomes" id="UP001055117">
    <property type="component" value="Unassembled WGS sequence"/>
</dbReference>
<proteinExistence type="predicted"/>
<dbReference type="EMBL" id="BPQG01000142">
    <property type="protein sequence ID" value="GJD47281.1"/>
    <property type="molecule type" value="Genomic_DNA"/>
</dbReference>
<sequence length="152" mass="16124">MANHAHSTRTSVAPQAGTQSALLPRGAGRQPGPVTLALRAMQAADPDKAAHDAIEAIRQGLDRHFSETAWHRLQALRQRVADRIEADLALLDVLDGDQDLEADYASPERGPGGTIVILGRSTDDEDGDNGCADLDGSLEQHGHGAFNDVVFA</sequence>
<evidence type="ECO:0000256" key="1">
    <source>
        <dbReference type="SAM" id="MobiDB-lite"/>
    </source>
</evidence>
<gene>
    <name evidence="2" type="ORF">AFCDBAGC_5174</name>
</gene>
<feature type="compositionally biased region" description="Polar residues" evidence="1">
    <location>
        <begin position="8"/>
        <end position="21"/>
    </location>
</feature>
<comment type="caution">
    <text evidence="2">The sequence shown here is derived from an EMBL/GenBank/DDBJ whole genome shotgun (WGS) entry which is preliminary data.</text>
</comment>
<organism evidence="2 3">
    <name type="scientific">Methylobacterium cerastii</name>
    <dbReference type="NCBI Taxonomy" id="932741"/>
    <lineage>
        <taxon>Bacteria</taxon>
        <taxon>Pseudomonadati</taxon>
        <taxon>Pseudomonadota</taxon>
        <taxon>Alphaproteobacteria</taxon>
        <taxon>Hyphomicrobiales</taxon>
        <taxon>Methylobacteriaceae</taxon>
        <taxon>Methylobacterium</taxon>
    </lineage>
</organism>
<accession>A0ABQ4QPQ6</accession>
<feature type="region of interest" description="Disordered" evidence="1">
    <location>
        <begin position="1"/>
        <end position="32"/>
    </location>
</feature>
<name>A0ABQ4QPQ6_9HYPH</name>